<name>D0LNN6_HALO1</name>
<gene>
    <name evidence="2" type="ordered locus">Hoch_4447</name>
</gene>
<dbReference type="eggNOG" id="ENOG5032SIJ">
    <property type="taxonomic scope" value="Bacteria"/>
</dbReference>
<evidence type="ECO:0000313" key="3">
    <source>
        <dbReference type="Proteomes" id="UP000001880"/>
    </source>
</evidence>
<dbReference type="STRING" id="502025.Hoch_4447"/>
<organism evidence="2 3">
    <name type="scientific">Haliangium ochraceum (strain DSM 14365 / JCM 11303 / SMP-2)</name>
    <dbReference type="NCBI Taxonomy" id="502025"/>
    <lineage>
        <taxon>Bacteria</taxon>
        <taxon>Pseudomonadati</taxon>
        <taxon>Myxococcota</taxon>
        <taxon>Polyangia</taxon>
        <taxon>Haliangiales</taxon>
        <taxon>Kofleriaceae</taxon>
        <taxon>Haliangium</taxon>
    </lineage>
</organism>
<dbReference type="AlphaFoldDB" id="D0LNN6"/>
<accession>D0LNN6</accession>
<feature type="compositionally biased region" description="Acidic residues" evidence="1">
    <location>
        <begin position="221"/>
        <end position="235"/>
    </location>
</feature>
<proteinExistence type="predicted"/>
<dbReference type="Proteomes" id="UP000001880">
    <property type="component" value="Chromosome"/>
</dbReference>
<sequence length="378" mass="40433">MKGMALEHTPLDPSTLSADEQRALAPGPTRMMAARGLVPLARPVGLVSVLYQLTLDGEAAVAQAASSTLGELPERVLSAALGDPALDRRVLDRCASAALGKPALLQRFLLNPAVADETIAELCARLDAAAIDLVAGNEERLLRHPPIIAAMYMNRAARMSTIDRAVELAVRNQVQVTGIPGWDDLAAAVLGHASDSELPPEQVDALFAQTVEEPERADQSEAAEADDSGDGDGDEDKGKKVPINRLSVPMKIRAATLGNAFIRSQLIRDPIKLVAMAAIKAPGVTDSEAAKYASNQSMSDDVVQYIANRREWTKLYGIKLSLVQNPKTPIQASARFMPHLREKDLRALARSKNIPTAVAAQARKLMAARANRNKGGNK</sequence>
<dbReference type="KEGG" id="hoh:Hoch_4447"/>
<feature type="region of interest" description="Disordered" evidence="1">
    <location>
        <begin position="212"/>
        <end position="242"/>
    </location>
</feature>
<protein>
    <submittedName>
        <fullName evidence="2">Uncharacterized protein</fullName>
    </submittedName>
</protein>
<evidence type="ECO:0000256" key="1">
    <source>
        <dbReference type="SAM" id="MobiDB-lite"/>
    </source>
</evidence>
<reference evidence="2 3" key="1">
    <citation type="journal article" date="2010" name="Stand. Genomic Sci.">
        <title>Complete genome sequence of Haliangium ochraceum type strain (SMP-2).</title>
        <authorList>
            <consortium name="US DOE Joint Genome Institute (JGI-PGF)"/>
            <person name="Ivanova N."/>
            <person name="Daum C."/>
            <person name="Lang E."/>
            <person name="Abt B."/>
            <person name="Kopitz M."/>
            <person name="Saunders E."/>
            <person name="Lapidus A."/>
            <person name="Lucas S."/>
            <person name="Glavina Del Rio T."/>
            <person name="Nolan M."/>
            <person name="Tice H."/>
            <person name="Copeland A."/>
            <person name="Cheng J.F."/>
            <person name="Chen F."/>
            <person name="Bruce D."/>
            <person name="Goodwin L."/>
            <person name="Pitluck S."/>
            <person name="Mavromatis K."/>
            <person name="Pati A."/>
            <person name="Mikhailova N."/>
            <person name="Chen A."/>
            <person name="Palaniappan K."/>
            <person name="Land M."/>
            <person name="Hauser L."/>
            <person name="Chang Y.J."/>
            <person name="Jeffries C.D."/>
            <person name="Detter J.C."/>
            <person name="Brettin T."/>
            <person name="Rohde M."/>
            <person name="Goker M."/>
            <person name="Bristow J."/>
            <person name="Markowitz V."/>
            <person name="Eisen J.A."/>
            <person name="Hugenholtz P."/>
            <person name="Kyrpides N.C."/>
            <person name="Klenk H.P."/>
        </authorList>
    </citation>
    <scope>NUCLEOTIDE SEQUENCE [LARGE SCALE GENOMIC DNA]</scope>
    <source>
        <strain evidence="3">DSM 14365 / CIP 107738 / JCM 11303 / AJ 13395 / SMP-2</strain>
    </source>
</reference>
<dbReference type="HOGENOM" id="CLU_061334_0_0_7"/>
<keyword evidence="3" id="KW-1185">Reference proteome</keyword>
<evidence type="ECO:0000313" key="2">
    <source>
        <dbReference type="EMBL" id="ACY16941.1"/>
    </source>
</evidence>
<dbReference type="EMBL" id="CP001804">
    <property type="protein sequence ID" value="ACY16941.1"/>
    <property type="molecule type" value="Genomic_DNA"/>
</dbReference>